<proteinExistence type="predicted"/>
<evidence type="ECO:0000313" key="2">
    <source>
        <dbReference type="EMBL" id="SOY62149.1"/>
    </source>
</evidence>
<name>A0A375C3C4_9BURK</name>
<dbReference type="EMBL" id="OFSN01000010">
    <property type="protein sequence ID" value="SOY62149.1"/>
    <property type="molecule type" value="Genomic_DNA"/>
</dbReference>
<protein>
    <submittedName>
        <fullName evidence="2">Uncharacterized protein</fullName>
    </submittedName>
</protein>
<gene>
    <name evidence="2" type="ORF">CBM2586_A50394</name>
</gene>
<dbReference type="AlphaFoldDB" id="A0A375C3C4"/>
<evidence type="ECO:0000256" key="1">
    <source>
        <dbReference type="SAM" id="MobiDB-lite"/>
    </source>
</evidence>
<comment type="caution">
    <text evidence="2">The sequence shown here is derived from an EMBL/GenBank/DDBJ whole genome shotgun (WGS) entry which is preliminary data.</text>
</comment>
<feature type="region of interest" description="Disordered" evidence="1">
    <location>
        <begin position="41"/>
        <end position="65"/>
    </location>
</feature>
<reference evidence="2" key="1">
    <citation type="submission" date="2018-01" db="EMBL/GenBank/DDBJ databases">
        <authorList>
            <person name="Clerissi C."/>
        </authorList>
    </citation>
    <scope>NUCLEOTIDE SEQUENCE</scope>
    <source>
        <strain evidence="2">Cupriavidus taiwanensis LMG 19430</strain>
    </source>
</reference>
<accession>A0A375C3C4</accession>
<sequence length="65" mass="6848">MRPGQPQKVCLSLHGIDALRYGLAAGPWTTLGRKTAGWRRDDVGEAEGTGPGAIRRPESLGFGAS</sequence>
<organism evidence="2">
    <name type="scientific">Cupriavidus taiwanensis</name>
    <dbReference type="NCBI Taxonomy" id="164546"/>
    <lineage>
        <taxon>Bacteria</taxon>
        <taxon>Pseudomonadati</taxon>
        <taxon>Pseudomonadota</taxon>
        <taxon>Betaproteobacteria</taxon>
        <taxon>Burkholderiales</taxon>
        <taxon>Burkholderiaceae</taxon>
        <taxon>Cupriavidus</taxon>
    </lineage>
</organism>
<dbReference type="Proteomes" id="UP000257016">
    <property type="component" value="Unassembled WGS sequence"/>
</dbReference>